<comment type="function">
    <text evidence="7">Hydrolyzes ribosome-free peptidyl-tRNAs (with 1 or more amino acids incorporated), which drop off the ribosome during protein synthesis, or as a result of ribosome stalling.</text>
</comment>
<reference evidence="11" key="2">
    <citation type="submission" date="2020-09" db="EMBL/GenBank/DDBJ databases">
        <authorList>
            <person name="Sun Q."/>
            <person name="Kim S."/>
        </authorList>
    </citation>
    <scope>NUCLEOTIDE SEQUENCE</scope>
    <source>
        <strain evidence="11">KCTC 42590</strain>
    </source>
</reference>
<evidence type="ECO:0000256" key="2">
    <source>
        <dbReference type="ARBA" id="ARBA00022555"/>
    </source>
</evidence>
<comment type="function">
    <text evidence="7">Catalyzes the release of premature peptidyl moieties from peptidyl-tRNA molecules trapped in stalled 50S ribosomal subunits, and thus maintains levels of free tRNAs and 50S ribosomes.</text>
</comment>
<feature type="binding site" evidence="7">
    <location>
        <position position="14"/>
    </location>
    <ligand>
        <name>tRNA</name>
        <dbReference type="ChEBI" id="CHEBI:17843"/>
    </ligand>
</feature>
<organism evidence="11 12">
    <name type="scientific">Kordiimonas sediminis</name>
    <dbReference type="NCBI Taxonomy" id="1735581"/>
    <lineage>
        <taxon>Bacteria</taxon>
        <taxon>Pseudomonadati</taxon>
        <taxon>Pseudomonadota</taxon>
        <taxon>Alphaproteobacteria</taxon>
        <taxon>Kordiimonadales</taxon>
        <taxon>Kordiimonadaceae</taxon>
        <taxon>Kordiimonas</taxon>
    </lineage>
</organism>
<keyword evidence="12" id="KW-1185">Reference proteome</keyword>
<dbReference type="GO" id="GO:0072344">
    <property type="term" value="P:rescue of stalled ribosome"/>
    <property type="evidence" value="ECO:0007669"/>
    <property type="project" value="UniProtKB-UniRule"/>
</dbReference>
<dbReference type="HAMAP" id="MF_00083">
    <property type="entry name" value="Pept_tRNA_hydro_bact"/>
    <property type="match status" value="1"/>
</dbReference>
<dbReference type="GO" id="GO:0005737">
    <property type="term" value="C:cytoplasm"/>
    <property type="evidence" value="ECO:0007669"/>
    <property type="project" value="UniProtKB-SubCell"/>
</dbReference>
<evidence type="ECO:0000313" key="12">
    <source>
        <dbReference type="Proteomes" id="UP000630923"/>
    </source>
</evidence>
<dbReference type="InterPro" id="IPR001328">
    <property type="entry name" value="Pept_tRNA_hydro"/>
</dbReference>
<evidence type="ECO:0000256" key="10">
    <source>
        <dbReference type="SAM" id="MobiDB-lite"/>
    </source>
</evidence>
<keyword evidence="4 7" id="KW-0694">RNA-binding</keyword>
<evidence type="ECO:0000256" key="1">
    <source>
        <dbReference type="ARBA" id="ARBA00013260"/>
    </source>
</evidence>
<evidence type="ECO:0000256" key="4">
    <source>
        <dbReference type="ARBA" id="ARBA00022884"/>
    </source>
</evidence>
<feature type="compositionally biased region" description="Low complexity" evidence="10">
    <location>
        <begin position="213"/>
        <end position="225"/>
    </location>
</feature>
<keyword evidence="2 7" id="KW-0820">tRNA-binding</keyword>
<feature type="active site" description="Proton acceptor" evidence="7">
    <location>
        <position position="19"/>
    </location>
</feature>
<dbReference type="AlphaFoldDB" id="A0A919E6G2"/>
<comment type="catalytic activity">
    <reaction evidence="7 8">
        <text>an N-acyl-L-alpha-aminoacyl-tRNA + H2O = an N-acyl-L-amino acid + a tRNA + H(+)</text>
        <dbReference type="Rhea" id="RHEA:54448"/>
        <dbReference type="Rhea" id="RHEA-COMP:10123"/>
        <dbReference type="Rhea" id="RHEA-COMP:13883"/>
        <dbReference type="ChEBI" id="CHEBI:15377"/>
        <dbReference type="ChEBI" id="CHEBI:15378"/>
        <dbReference type="ChEBI" id="CHEBI:59874"/>
        <dbReference type="ChEBI" id="CHEBI:78442"/>
        <dbReference type="ChEBI" id="CHEBI:138191"/>
        <dbReference type="EC" id="3.1.1.29"/>
    </reaction>
</comment>
<reference evidence="11" key="1">
    <citation type="journal article" date="2014" name="Int. J. Syst. Evol. Microbiol.">
        <title>Complete genome sequence of Corynebacterium casei LMG S-19264T (=DSM 44701T), isolated from a smear-ripened cheese.</title>
        <authorList>
            <consortium name="US DOE Joint Genome Institute (JGI-PGF)"/>
            <person name="Walter F."/>
            <person name="Albersmeier A."/>
            <person name="Kalinowski J."/>
            <person name="Ruckert C."/>
        </authorList>
    </citation>
    <scope>NUCLEOTIDE SEQUENCE</scope>
    <source>
        <strain evidence="11">KCTC 42590</strain>
    </source>
</reference>
<accession>A0A919E6G2</accession>
<feature type="compositionally biased region" description="Polar residues" evidence="10">
    <location>
        <begin position="187"/>
        <end position="196"/>
    </location>
</feature>
<dbReference type="PANTHER" id="PTHR17224:SF1">
    <property type="entry name" value="PEPTIDYL-TRNA HYDROLASE"/>
    <property type="match status" value="1"/>
</dbReference>
<dbReference type="RefSeq" id="WP_191250769.1">
    <property type="nucleotide sequence ID" value="NZ_BNCI01000001.1"/>
</dbReference>
<dbReference type="GO" id="GO:0006515">
    <property type="term" value="P:protein quality control for misfolded or incompletely synthesized proteins"/>
    <property type="evidence" value="ECO:0007669"/>
    <property type="project" value="UniProtKB-UniRule"/>
</dbReference>
<keyword evidence="3 7" id="KW-0378">Hydrolase</keyword>
<dbReference type="InterPro" id="IPR036416">
    <property type="entry name" value="Pept_tRNA_hydro_sf"/>
</dbReference>
<dbReference type="Gene3D" id="3.40.50.1470">
    <property type="entry name" value="Peptidyl-tRNA hydrolase"/>
    <property type="match status" value="1"/>
</dbReference>
<name>A0A919E6G2_9PROT</name>
<dbReference type="PROSITE" id="PS01196">
    <property type="entry name" value="PEPT_TRNA_HYDROL_2"/>
    <property type="match status" value="1"/>
</dbReference>
<gene>
    <name evidence="7 11" type="primary">pth</name>
    <name evidence="11" type="ORF">GCM10017044_11680</name>
</gene>
<dbReference type="CDD" id="cd00462">
    <property type="entry name" value="PTH"/>
    <property type="match status" value="1"/>
</dbReference>
<proteinExistence type="inferred from homology"/>
<feature type="region of interest" description="Disordered" evidence="10">
    <location>
        <begin position="184"/>
        <end position="244"/>
    </location>
</feature>
<keyword evidence="7" id="KW-0963">Cytoplasm</keyword>
<feature type="binding site" evidence="7">
    <location>
        <position position="112"/>
    </location>
    <ligand>
        <name>tRNA</name>
        <dbReference type="ChEBI" id="CHEBI:17843"/>
    </ligand>
</feature>
<dbReference type="Proteomes" id="UP000630923">
    <property type="component" value="Unassembled WGS sequence"/>
</dbReference>
<dbReference type="FunFam" id="3.40.50.1470:FF:000001">
    <property type="entry name" value="Peptidyl-tRNA hydrolase"/>
    <property type="match status" value="1"/>
</dbReference>
<evidence type="ECO:0000256" key="7">
    <source>
        <dbReference type="HAMAP-Rule" id="MF_00083"/>
    </source>
</evidence>
<evidence type="ECO:0000256" key="9">
    <source>
        <dbReference type="RuleBase" id="RU004320"/>
    </source>
</evidence>
<dbReference type="InterPro" id="IPR018171">
    <property type="entry name" value="Pept_tRNA_hydro_CS"/>
</dbReference>
<dbReference type="GO" id="GO:0000049">
    <property type="term" value="F:tRNA binding"/>
    <property type="evidence" value="ECO:0007669"/>
    <property type="project" value="UniProtKB-UniRule"/>
</dbReference>
<dbReference type="PANTHER" id="PTHR17224">
    <property type="entry name" value="PEPTIDYL-TRNA HYDROLASE"/>
    <property type="match status" value="1"/>
</dbReference>
<evidence type="ECO:0000256" key="6">
    <source>
        <dbReference type="ARBA" id="ARBA00050038"/>
    </source>
</evidence>
<sequence>MLLFVGLGNPGSKYLDNRHNVGFMAVDEIVRCHNFLPERKKFQALVSEGKLNGEPILVLKPQTFMNESGRSVGEAMRFYKLSPEDVVVFYDELDLPFAKVKVKQGGGLAGHNGLKSIKAHIGENFHRVRIGIGHPGHRDKVTSHVLGDFAKSEWPEIEEVLDGIAREASWLAKRDGARFQTALAQRLTPQRPSTGTKKPAGAPSSPTDETKQKAAAPKPAASYSKKVPDGPMADMLRSLKTGDK</sequence>
<evidence type="ECO:0000256" key="5">
    <source>
        <dbReference type="ARBA" id="ARBA00038063"/>
    </source>
</evidence>
<dbReference type="EC" id="3.1.1.29" evidence="1 7"/>
<comment type="similarity">
    <text evidence="5 7 9">Belongs to the PTH family.</text>
</comment>
<dbReference type="GO" id="GO:0004045">
    <property type="term" value="F:peptidyl-tRNA hydrolase activity"/>
    <property type="evidence" value="ECO:0007669"/>
    <property type="project" value="UniProtKB-UniRule"/>
</dbReference>
<dbReference type="SUPFAM" id="SSF53178">
    <property type="entry name" value="Peptidyl-tRNA hydrolase-like"/>
    <property type="match status" value="1"/>
</dbReference>
<evidence type="ECO:0000256" key="3">
    <source>
        <dbReference type="ARBA" id="ARBA00022801"/>
    </source>
</evidence>
<evidence type="ECO:0000256" key="8">
    <source>
        <dbReference type="RuleBase" id="RU000673"/>
    </source>
</evidence>
<evidence type="ECO:0000313" key="11">
    <source>
        <dbReference type="EMBL" id="GHF18801.1"/>
    </source>
</evidence>
<dbReference type="Pfam" id="PF01195">
    <property type="entry name" value="Pept_tRNA_hydro"/>
    <property type="match status" value="1"/>
</dbReference>
<dbReference type="PROSITE" id="PS01195">
    <property type="entry name" value="PEPT_TRNA_HYDROL_1"/>
    <property type="match status" value="1"/>
</dbReference>
<feature type="site" description="Stabilizes the basic form of H active site to accept a proton" evidence="7">
    <location>
        <position position="91"/>
    </location>
</feature>
<dbReference type="EMBL" id="BNCI01000001">
    <property type="protein sequence ID" value="GHF18801.1"/>
    <property type="molecule type" value="Genomic_DNA"/>
</dbReference>
<comment type="subcellular location">
    <subcellularLocation>
        <location evidence="7">Cytoplasm</location>
    </subcellularLocation>
</comment>
<feature type="binding site" evidence="7">
    <location>
        <position position="64"/>
    </location>
    <ligand>
        <name>tRNA</name>
        <dbReference type="ChEBI" id="CHEBI:17843"/>
    </ligand>
</feature>
<feature type="site" description="Discriminates between blocked and unblocked aminoacyl-tRNA" evidence="7">
    <location>
        <position position="9"/>
    </location>
</feature>
<feature type="binding site" evidence="7">
    <location>
        <position position="66"/>
    </location>
    <ligand>
        <name>tRNA</name>
        <dbReference type="ChEBI" id="CHEBI:17843"/>
    </ligand>
</feature>
<protein>
    <recommendedName>
        <fullName evidence="6 7">Peptidyl-tRNA hydrolase</fullName>
        <shortName evidence="7">Pth</shortName>
        <ecNumber evidence="1 7">3.1.1.29</ecNumber>
    </recommendedName>
</protein>
<comment type="subunit">
    <text evidence="7">Monomer.</text>
</comment>
<comment type="caution">
    <text evidence="11">The sequence shown here is derived from an EMBL/GenBank/DDBJ whole genome shotgun (WGS) entry which is preliminary data.</text>
</comment>
<dbReference type="NCBIfam" id="TIGR00447">
    <property type="entry name" value="pth"/>
    <property type="match status" value="1"/>
</dbReference>